<dbReference type="OrthoDB" id="410381at2759"/>
<feature type="region of interest" description="Disordered" evidence="1">
    <location>
        <begin position="90"/>
        <end position="111"/>
    </location>
</feature>
<evidence type="ECO:0000313" key="2">
    <source>
        <dbReference type="EMBL" id="PKU42193.1"/>
    </source>
</evidence>
<gene>
    <name evidence="2" type="ORF">llap_7507</name>
</gene>
<sequence>MSRQCVLAAQKGNYILGCIKRSVVSRLREVIQSLYSTFIRAHLEYCIRLWDPQQKNVMDLLERVQTRAMKTVRELEHLSYEVLGVVEPGEEEVPGRPYSGLSVLKGSLQER</sequence>
<reference evidence="3" key="2">
    <citation type="submission" date="2017-12" db="EMBL/GenBank/DDBJ databases">
        <title>Genome sequence of the Bar-tailed Godwit (Limosa lapponica baueri).</title>
        <authorList>
            <person name="Lima N.C.B."/>
            <person name="Parody-Merino A.M."/>
            <person name="Battley P.F."/>
            <person name="Fidler A.E."/>
            <person name="Prosdocimi F."/>
        </authorList>
    </citation>
    <scope>NUCLEOTIDE SEQUENCE [LARGE SCALE GENOMIC DNA]</scope>
</reference>
<protein>
    <submittedName>
        <fullName evidence="2">Uncharacterized protein</fullName>
    </submittedName>
</protein>
<proteinExistence type="predicted"/>
<name>A0A2I0U897_LIMLA</name>
<dbReference type="PANTHER" id="PTHR33332">
    <property type="entry name" value="REVERSE TRANSCRIPTASE DOMAIN-CONTAINING PROTEIN"/>
    <property type="match status" value="1"/>
</dbReference>
<reference evidence="3" key="1">
    <citation type="submission" date="2017-11" db="EMBL/GenBank/DDBJ databases">
        <authorList>
            <person name="Lima N.C."/>
            <person name="Parody-Merino A.M."/>
            <person name="Battley P.F."/>
            <person name="Fidler A.E."/>
            <person name="Prosdocimi F."/>
        </authorList>
    </citation>
    <scope>NUCLEOTIDE SEQUENCE [LARGE SCALE GENOMIC DNA]</scope>
</reference>
<dbReference type="EMBL" id="KZ506022">
    <property type="protein sequence ID" value="PKU42193.1"/>
    <property type="molecule type" value="Genomic_DNA"/>
</dbReference>
<organism evidence="2 3">
    <name type="scientific">Limosa lapponica baueri</name>
    <dbReference type="NCBI Taxonomy" id="1758121"/>
    <lineage>
        <taxon>Eukaryota</taxon>
        <taxon>Metazoa</taxon>
        <taxon>Chordata</taxon>
        <taxon>Craniata</taxon>
        <taxon>Vertebrata</taxon>
        <taxon>Euteleostomi</taxon>
        <taxon>Archelosauria</taxon>
        <taxon>Archosauria</taxon>
        <taxon>Dinosauria</taxon>
        <taxon>Saurischia</taxon>
        <taxon>Theropoda</taxon>
        <taxon>Coelurosauria</taxon>
        <taxon>Aves</taxon>
        <taxon>Neognathae</taxon>
        <taxon>Neoaves</taxon>
        <taxon>Charadriiformes</taxon>
        <taxon>Scolopacidae</taxon>
        <taxon>Limosa</taxon>
    </lineage>
</organism>
<keyword evidence="3" id="KW-1185">Reference proteome</keyword>
<dbReference type="Proteomes" id="UP000233556">
    <property type="component" value="Unassembled WGS sequence"/>
</dbReference>
<accession>A0A2I0U897</accession>
<evidence type="ECO:0000256" key="1">
    <source>
        <dbReference type="SAM" id="MobiDB-lite"/>
    </source>
</evidence>
<dbReference type="AlphaFoldDB" id="A0A2I0U897"/>
<evidence type="ECO:0000313" key="3">
    <source>
        <dbReference type="Proteomes" id="UP000233556"/>
    </source>
</evidence>